<name>A0A6B8VWY8_9CORY</name>
<proteinExistence type="predicted"/>
<protein>
    <recommendedName>
        <fullName evidence="4">1-deoxy-D-xylulose-5-phosphate synthase</fullName>
    </recommendedName>
</protein>
<dbReference type="Proteomes" id="UP000425178">
    <property type="component" value="Chromosome"/>
</dbReference>
<evidence type="ECO:0008006" key="4">
    <source>
        <dbReference type="Google" id="ProtNLM"/>
    </source>
</evidence>
<gene>
    <name evidence="2" type="ORF">CETAM_06850</name>
</gene>
<feature type="transmembrane region" description="Helical" evidence="1">
    <location>
        <begin position="135"/>
        <end position="157"/>
    </location>
</feature>
<sequence length="172" mass="17936">MIPADVDLDDLAHQLDEDSVAFGAFVPAEKAAELEPGLVDAVSHAEATDFGSLGVVILEQTPAHTPDMRDVAQDLLMITDLDTVIVRAPLSGAVVSGTHSRADLEAAQYPFLGNPDLVGATRQFVDDVNAAAVSWPSAVAVIAISVVATATFAAVAARRRSRARDGKSSFQA</sequence>
<evidence type="ECO:0000256" key="1">
    <source>
        <dbReference type="SAM" id="Phobius"/>
    </source>
</evidence>
<keyword evidence="1" id="KW-0472">Membrane</keyword>
<keyword evidence="1" id="KW-0812">Transmembrane</keyword>
<dbReference type="EMBL" id="CP046453">
    <property type="protein sequence ID" value="QGU04631.1"/>
    <property type="molecule type" value="Genomic_DNA"/>
</dbReference>
<dbReference type="InterPro" id="IPR046498">
    <property type="entry name" value="Rv1476-like"/>
</dbReference>
<reference evidence="2 3" key="1">
    <citation type="journal article" date="2021" name="Int. J. Syst. Evol. Microbiol.">
        <title>Classification of three corynebacterial strains isolated from a small paddock in North Rhine-Westphalia: proposal of &lt;i&gt;Corynebacterium kalinowskii&lt;/i&gt; sp. nov., &lt;i&gt;Corynebacterium comes&lt;/i&gt; sp. nov. and &lt;i&gt;Corynebacterium occultum&lt;/i&gt; sp. nov.</title>
        <authorList>
            <person name="Schaffert L."/>
            <person name="Ruwe M."/>
            <person name="Milse J."/>
            <person name="Hanuschka K."/>
            <person name="Ortseifen V."/>
            <person name="Droste J."/>
            <person name="Brandt D."/>
            <person name="Schl L."/>
            <person name="Kutter Y."/>
            <person name="Vinke S."/>
            <person name="Vieh P."/>
            <person name="Jacob L."/>
            <person name="L N.C."/>
            <person name="Schulte-Berndt E."/>
            <person name="Hain C."/>
            <person name="Linder M."/>
            <person name="Schmidt P."/>
            <person name="Wollenschl L."/>
            <person name="Luttermann T."/>
            <person name="Thieme E."/>
            <person name="Hassa J."/>
            <person name="Haak M."/>
            <person name="Wittchen M."/>
            <person name="Mentz A."/>
            <person name="Persicke M."/>
            <person name="Busche T."/>
            <person name="R C."/>
        </authorList>
    </citation>
    <scope>NUCLEOTIDE SEQUENCE [LARGE SCALE GENOMIC DNA]</scope>
    <source>
        <strain evidence="2 3">2019</strain>
    </source>
</reference>
<organism evidence="2 3">
    <name type="scientific">Corynebacterium comes</name>
    <dbReference type="NCBI Taxonomy" id="2675218"/>
    <lineage>
        <taxon>Bacteria</taxon>
        <taxon>Bacillati</taxon>
        <taxon>Actinomycetota</taxon>
        <taxon>Actinomycetes</taxon>
        <taxon>Mycobacteriales</taxon>
        <taxon>Corynebacteriaceae</taxon>
        <taxon>Corynebacterium</taxon>
    </lineage>
</organism>
<accession>A0A6B8VWY8</accession>
<dbReference type="RefSeq" id="WP_156228166.1">
    <property type="nucleotide sequence ID" value="NZ_CP046453.1"/>
</dbReference>
<dbReference type="Pfam" id="PF20381">
    <property type="entry name" value="Rv1476"/>
    <property type="match status" value="1"/>
</dbReference>
<evidence type="ECO:0000313" key="3">
    <source>
        <dbReference type="Proteomes" id="UP000425178"/>
    </source>
</evidence>
<dbReference type="AlphaFoldDB" id="A0A6B8VWY8"/>
<evidence type="ECO:0000313" key="2">
    <source>
        <dbReference type="EMBL" id="QGU04631.1"/>
    </source>
</evidence>
<keyword evidence="1" id="KW-1133">Transmembrane helix</keyword>
<dbReference type="KEGG" id="ccoe:CETAM_06850"/>
<keyword evidence="3" id="KW-1185">Reference proteome</keyword>